<dbReference type="GO" id="GO:0015888">
    <property type="term" value="P:thiamine transport"/>
    <property type="evidence" value="ECO:0007669"/>
    <property type="project" value="TreeGrafter"/>
</dbReference>
<reference evidence="7 8" key="1">
    <citation type="submission" date="2018-09" db="EMBL/GenBank/DDBJ databases">
        <title>Mesorhizobium carmichaelinearum sp. nov. isolated from Carmichaelinea spp. root nodules in New Zealand.</title>
        <authorList>
            <person name="De Meyer S.E."/>
        </authorList>
    </citation>
    <scope>NUCLEOTIDE SEQUENCE [LARGE SCALE GENOMIC DNA]</scope>
    <source>
        <strain evidence="7 8">ICMP19557</strain>
    </source>
</reference>
<evidence type="ECO:0000313" key="8">
    <source>
        <dbReference type="Proteomes" id="UP000272706"/>
    </source>
</evidence>
<dbReference type="CDD" id="cd13589">
    <property type="entry name" value="PBP2_polyamine_RpCGA009"/>
    <property type="match status" value="1"/>
</dbReference>
<sequence>MKTTTNLAFSMAFLLSTTLAAQSEEVSSKLKGSGEVVIETGGGTFEAAAKKAFYDPFTRDTGIKVVLVPEDHAKLLTSVKIGQPANDIADIAGGELTSWVAKDALEKIDYSYFAGETSAKIPPEMRNEFGVGDYLWSSLIAYNTKKFPEDGKHPKNWVDFYNVKEFPGKRALSKCEKMVDGGLLEGALLGDGVPSDKLYPLDMDRAFAKIKALMPDVGRWLVAGADGPQSLIDGEVDMASTYNGRVVAAKKQGAPLEMSWDQSLLQHGYWVVTKNSPNKENAMKYLAYIARAEPQAAFAEGIFYGPINSDAYKLLPKELADLMPGSPAIIKNQVFQNYEWWGKAVSDGRTNYDVALDRCVALLSQ</sequence>
<keyword evidence="5" id="KW-0574">Periplasm</keyword>
<organism evidence="7 8">
    <name type="scientific">Mesorhizobium waimense</name>
    <dbReference type="NCBI Taxonomy" id="1300307"/>
    <lineage>
        <taxon>Bacteria</taxon>
        <taxon>Pseudomonadati</taxon>
        <taxon>Pseudomonadota</taxon>
        <taxon>Alphaproteobacteria</taxon>
        <taxon>Hyphomicrobiales</taxon>
        <taxon>Phyllobacteriaceae</taxon>
        <taxon>Mesorhizobium</taxon>
    </lineage>
</organism>
<dbReference type="InterPro" id="IPR006059">
    <property type="entry name" value="SBP"/>
</dbReference>
<evidence type="ECO:0000256" key="1">
    <source>
        <dbReference type="ARBA" id="ARBA00004418"/>
    </source>
</evidence>
<feature type="chain" id="PRO_5017208191" evidence="6">
    <location>
        <begin position="22"/>
        <end position="365"/>
    </location>
</feature>
<evidence type="ECO:0000256" key="5">
    <source>
        <dbReference type="ARBA" id="ARBA00022764"/>
    </source>
</evidence>
<gene>
    <name evidence="7" type="ORF">D3227_36795</name>
</gene>
<dbReference type="SUPFAM" id="SSF53850">
    <property type="entry name" value="Periplasmic binding protein-like II"/>
    <property type="match status" value="1"/>
</dbReference>
<dbReference type="GO" id="GO:0030288">
    <property type="term" value="C:outer membrane-bounded periplasmic space"/>
    <property type="evidence" value="ECO:0007669"/>
    <property type="project" value="TreeGrafter"/>
</dbReference>
<dbReference type="Gene3D" id="3.40.190.10">
    <property type="entry name" value="Periplasmic binding protein-like II"/>
    <property type="match status" value="2"/>
</dbReference>
<dbReference type="PANTHER" id="PTHR30006">
    <property type="entry name" value="THIAMINE-BINDING PERIPLASMIC PROTEIN-RELATED"/>
    <property type="match status" value="1"/>
</dbReference>
<dbReference type="EMBL" id="QZWZ01000066">
    <property type="protein sequence ID" value="RJT26737.1"/>
    <property type="molecule type" value="Genomic_DNA"/>
</dbReference>
<proteinExistence type="inferred from homology"/>
<evidence type="ECO:0000256" key="3">
    <source>
        <dbReference type="ARBA" id="ARBA00022448"/>
    </source>
</evidence>
<evidence type="ECO:0000256" key="2">
    <source>
        <dbReference type="ARBA" id="ARBA00008520"/>
    </source>
</evidence>
<accession>A0A3A5JWL1</accession>
<keyword evidence="3" id="KW-0813">Transport</keyword>
<comment type="caution">
    <text evidence="7">The sequence shown here is derived from an EMBL/GenBank/DDBJ whole genome shotgun (WGS) entry which is preliminary data.</text>
</comment>
<dbReference type="Proteomes" id="UP000272706">
    <property type="component" value="Unassembled WGS sequence"/>
</dbReference>
<dbReference type="AlphaFoldDB" id="A0A3A5JWL1"/>
<keyword evidence="4 6" id="KW-0732">Signal</keyword>
<evidence type="ECO:0000313" key="7">
    <source>
        <dbReference type="EMBL" id="RJT26737.1"/>
    </source>
</evidence>
<dbReference type="GO" id="GO:0030975">
    <property type="term" value="F:thiamine binding"/>
    <property type="evidence" value="ECO:0007669"/>
    <property type="project" value="TreeGrafter"/>
</dbReference>
<evidence type="ECO:0000256" key="6">
    <source>
        <dbReference type="SAM" id="SignalP"/>
    </source>
</evidence>
<comment type="subcellular location">
    <subcellularLocation>
        <location evidence="1">Periplasm</location>
    </subcellularLocation>
</comment>
<dbReference type="OrthoDB" id="9815444at2"/>
<evidence type="ECO:0000256" key="4">
    <source>
        <dbReference type="ARBA" id="ARBA00022729"/>
    </source>
</evidence>
<dbReference type="Pfam" id="PF13416">
    <property type="entry name" value="SBP_bac_8"/>
    <property type="match status" value="1"/>
</dbReference>
<feature type="signal peptide" evidence="6">
    <location>
        <begin position="1"/>
        <end position="21"/>
    </location>
</feature>
<dbReference type="PANTHER" id="PTHR30006:SF3">
    <property type="entry name" value="THIAMINE-BINDING PERIPLASMIC PROTEIN"/>
    <property type="match status" value="1"/>
</dbReference>
<dbReference type="GO" id="GO:0030976">
    <property type="term" value="F:thiamine pyrophosphate binding"/>
    <property type="evidence" value="ECO:0007669"/>
    <property type="project" value="TreeGrafter"/>
</dbReference>
<keyword evidence="8" id="KW-1185">Reference proteome</keyword>
<dbReference type="RefSeq" id="WP_120019012.1">
    <property type="nucleotide sequence ID" value="NZ_QZWZ01000066.1"/>
</dbReference>
<name>A0A3A5JWL1_9HYPH</name>
<protein>
    <submittedName>
        <fullName evidence="7">ABC transporter substrate-binding protein</fullName>
    </submittedName>
</protein>
<comment type="similarity">
    <text evidence="2">Belongs to the bacterial solute-binding protein 1 family.</text>
</comment>